<dbReference type="OrthoDB" id="9758737at2"/>
<keyword evidence="3" id="KW-1185">Reference proteome</keyword>
<organism evidence="2 3">
    <name type="scientific">Geobacter argillaceus</name>
    <dbReference type="NCBI Taxonomy" id="345631"/>
    <lineage>
        <taxon>Bacteria</taxon>
        <taxon>Pseudomonadati</taxon>
        <taxon>Thermodesulfobacteriota</taxon>
        <taxon>Desulfuromonadia</taxon>
        <taxon>Geobacterales</taxon>
        <taxon>Geobacteraceae</taxon>
        <taxon>Geobacter</taxon>
    </lineage>
</organism>
<accession>A0A562V690</accession>
<dbReference type="GO" id="GO:0090313">
    <property type="term" value="P:regulation of protein targeting to membrane"/>
    <property type="evidence" value="ECO:0007669"/>
    <property type="project" value="TreeGrafter"/>
</dbReference>
<dbReference type="AlphaFoldDB" id="A0A562V690"/>
<evidence type="ECO:0000259" key="1">
    <source>
        <dbReference type="Pfam" id="PF13116"/>
    </source>
</evidence>
<reference evidence="2 3" key="1">
    <citation type="submission" date="2019-07" db="EMBL/GenBank/DDBJ databases">
        <title>Genomic Encyclopedia of Archaeal and Bacterial Type Strains, Phase II (KMG-II): from individual species to whole genera.</title>
        <authorList>
            <person name="Goeker M."/>
        </authorList>
    </citation>
    <scope>NUCLEOTIDE SEQUENCE [LARGE SCALE GENOMIC DNA]</scope>
    <source>
        <strain evidence="2 3">ATCC BAA-1139</strain>
    </source>
</reference>
<comment type="caution">
    <text evidence="2">The sequence shown here is derived from an EMBL/GenBank/DDBJ whole genome shotgun (WGS) entry which is preliminary data.</text>
</comment>
<dbReference type="Pfam" id="PF05359">
    <property type="entry name" value="DUF748"/>
    <property type="match status" value="1"/>
</dbReference>
<evidence type="ECO:0000313" key="2">
    <source>
        <dbReference type="EMBL" id="TWJ13277.1"/>
    </source>
</evidence>
<dbReference type="RefSeq" id="WP_145026035.1">
    <property type="nucleotide sequence ID" value="NZ_VLLN01000044.1"/>
</dbReference>
<evidence type="ECO:0000313" key="3">
    <source>
        <dbReference type="Proteomes" id="UP000319449"/>
    </source>
</evidence>
<dbReference type="Pfam" id="PF13116">
    <property type="entry name" value="YhdP"/>
    <property type="match status" value="1"/>
</dbReference>
<name>A0A562V690_9BACT</name>
<dbReference type="InterPro" id="IPR025263">
    <property type="entry name" value="YhdP_central"/>
</dbReference>
<dbReference type="InterPro" id="IPR052894">
    <property type="entry name" value="AsmA-related"/>
</dbReference>
<sequence length="1073" mass="117003">MTITRKHLTILFAILTLLAGLCGGAWLLVARLGNLDTYRDQIIATLGRELKRPVSYDAGSFTMGFRPSFTFRKVLVKEPDGQSIFLATETLTFKLDLLPLLARRIAIHELALKAPIITVIRKPDGTFNISDLLEGGGKELPLSLHDLWLDQGTLSFVDRAVTPTGLTTTLRGAELYISRLARGKRCSFKIAGQLGEGRDLQSIALGGKGHIAPAAKPLTDTTLEVKVVGKNLDVARYWPYYQRYVPFRQILGRLETDATFSGSLKEFDAKGSFRMAGLRFDYQPIFHALLTPRDLRCKYELRVNSREVDVKALDLKMDGLGVKGSCRISDIHTSDPRITAKATTSTFRLEEFHQYIPYGIIADHVANWIEEHIKGGVYRLDDGRLDGRVSQILHMERGENYNVLYIKGRVEQGLVSYGTRMPDFNSIKGELEMRGKDFNLNGMAGRFGASPFTLTGKITDYPLDKPSGYPFSMVMNPGQDELAWLLGTDFDKKVTLDGSSTLRLNGAGYTSSYALAGDWDLTPATYRYSDQLRKPASLNNRIEFKGRIDKVSATLDSLTYTLPHASIALSAAYRHATDKQLTVGLKTNALEMGEMAPLLPQLAGYKPRGRVQASLQAKGSKGPGDLLWRGTVSLQHGSLQPSSFPSPVSDLNGVITFTGPALHTSQLSARIGSSIVSGKGSLEGWKDPKISATFSSPLLNLSDLGLKGADGPVRASRVGGTFTLANNNLEIKNLSCQVNKSQLNIKGTITNPDNPAIDLAINAPYLEPGDLILLAGLERQGGATNGSAPQLKATVTASRGMFDNIPFEKLSAVVQHENRVTYLQPVSFAAFGGKATAKARIDRSNPAAPRYQVGYNLEGAAADQVTRALGVKKQEITGSLSSSGDLTARGKNGAELKRNSLGSIRVICHDGTLRRFEVLSKIFSILNVSQLLKFQLPDMVSGGMPYDEIKGTIAVKDGILSTTDLFLKSNAMNISTVGSMDLAKEELNLTIGVQPLQTIDKMVNRIPIVGWILTGKDRAFITTYFEAKGKMENPQVSAIPVKAMAKGVFNIFKRVFQLPAKIFTDSGEVLLGQ</sequence>
<dbReference type="EMBL" id="VLLN01000044">
    <property type="protein sequence ID" value="TWJ13277.1"/>
    <property type="molecule type" value="Genomic_DNA"/>
</dbReference>
<proteinExistence type="predicted"/>
<dbReference type="PANTHER" id="PTHR30441">
    <property type="entry name" value="DUF748 DOMAIN-CONTAINING PROTEIN"/>
    <property type="match status" value="1"/>
</dbReference>
<dbReference type="Proteomes" id="UP000319449">
    <property type="component" value="Unassembled WGS sequence"/>
</dbReference>
<dbReference type="GO" id="GO:0005886">
    <property type="term" value="C:plasma membrane"/>
    <property type="evidence" value="ECO:0007669"/>
    <property type="project" value="TreeGrafter"/>
</dbReference>
<dbReference type="PANTHER" id="PTHR30441:SF4">
    <property type="entry name" value="PROTEIN ASMA"/>
    <property type="match status" value="1"/>
</dbReference>
<protein>
    <submittedName>
        <fullName evidence="2">Uncharacterized protein DUF3971</fullName>
    </submittedName>
</protein>
<feature type="domain" description="YhdP central" evidence="1">
    <location>
        <begin position="420"/>
        <end position="1036"/>
    </location>
</feature>
<dbReference type="InterPro" id="IPR008023">
    <property type="entry name" value="DUF748"/>
</dbReference>
<gene>
    <name evidence="2" type="ORF">JN12_03943</name>
</gene>